<dbReference type="InterPro" id="IPR036388">
    <property type="entry name" value="WH-like_DNA-bd_sf"/>
</dbReference>
<dbReference type="Gene3D" id="3.40.190.290">
    <property type="match status" value="1"/>
</dbReference>
<dbReference type="Pfam" id="PF00126">
    <property type="entry name" value="HTH_1"/>
    <property type="match status" value="1"/>
</dbReference>
<dbReference type="GO" id="GO:0003700">
    <property type="term" value="F:DNA-binding transcription factor activity"/>
    <property type="evidence" value="ECO:0007669"/>
    <property type="project" value="InterPro"/>
</dbReference>
<dbReference type="InterPro" id="IPR058163">
    <property type="entry name" value="LysR-type_TF_proteobact-type"/>
</dbReference>
<dbReference type="InterPro" id="IPR005119">
    <property type="entry name" value="LysR_subst-bd"/>
</dbReference>
<dbReference type="InterPro" id="IPR000847">
    <property type="entry name" value="LysR_HTH_N"/>
</dbReference>
<accession>A0A0X8P5C3</accession>
<dbReference type="PANTHER" id="PTHR30537">
    <property type="entry name" value="HTH-TYPE TRANSCRIPTIONAL REGULATOR"/>
    <property type="match status" value="1"/>
</dbReference>
<evidence type="ECO:0000256" key="4">
    <source>
        <dbReference type="ARBA" id="ARBA00023163"/>
    </source>
</evidence>
<evidence type="ECO:0000313" key="7">
    <source>
        <dbReference type="Proteomes" id="UP000060602"/>
    </source>
</evidence>
<dbReference type="Pfam" id="PF03466">
    <property type="entry name" value="LysR_substrate"/>
    <property type="match status" value="1"/>
</dbReference>
<dbReference type="EMBL" id="CP014060">
    <property type="protein sequence ID" value="AMG40089.2"/>
    <property type="molecule type" value="Genomic_DNA"/>
</dbReference>
<dbReference type="Proteomes" id="UP000060602">
    <property type="component" value="Chromosome"/>
</dbReference>
<dbReference type="AlphaFoldDB" id="A0A0X8P5C3"/>
<dbReference type="Gene3D" id="1.10.10.10">
    <property type="entry name" value="Winged helix-like DNA-binding domain superfamily/Winged helix DNA-binding domain"/>
    <property type="match status" value="1"/>
</dbReference>
<proteinExistence type="inferred from homology"/>
<dbReference type="SUPFAM" id="SSF53850">
    <property type="entry name" value="Periplasmic binding protein-like II"/>
    <property type="match status" value="1"/>
</dbReference>
<sequence>MPFDTCTVVPRQTTRQETTLDSISELELFQAIVERGGISHAAVALHSSPAAVSRRLRQLETRLGVSLANRSTRRFDLTDEGRLLYERAAAILESVRDVESEVSSRGTVARGLLRVGAPSDLGRRQLSTLLAQFARLHPGLEITLLLSDAGIENMPDGCDVVLRFGLPSDEGMVARKVATSEMLIVAAPSYLERHGHPATPEDLSTHNCLRLFRRHRVLGPWRFLQQSGWLDVHVKGTLASADGAVLREWALAGEGVSCEAAWDVAEDLAAGRLVRLLSSHPMQGIELYVVFAPGNPVPPRIRLLVDFLTREFGHDLRQI</sequence>
<protein>
    <submittedName>
        <fullName evidence="6">LysR family transcriptional regulator</fullName>
    </submittedName>
</protein>
<evidence type="ECO:0000313" key="6">
    <source>
        <dbReference type="EMBL" id="AMG40089.2"/>
    </source>
</evidence>
<evidence type="ECO:0000256" key="3">
    <source>
        <dbReference type="ARBA" id="ARBA00023125"/>
    </source>
</evidence>
<keyword evidence="4" id="KW-0804">Transcription</keyword>
<dbReference type="SUPFAM" id="SSF46785">
    <property type="entry name" value="Winged helix' DNA-binding domain"/>
    <property type="match status" value="1"/>
</dbReference>
<feature type="domain" description="HTH lysR-type" evidence="5">
    <location>
        <begin position="21"/>
        <end position="78"/>
    </location>
</feature>
<dbReference type="InterPro" id="IPR036390">
    <property type="entry name" value="WH_DNA-bd_sf"/>
</dbReference>
<dbReference type="PANTHER" id="PTHR30537:SF5">
    <property type="entry name" value="HTH-TYPE TRANSCRIPTIONAL ACTIVATOR TTDR-RELATED"/>
    <property type="match status" value="1"/>
</dbReference>
<gene>
    <name evidence="6" type="ORF">AL504_01145</name>
</gene>
<reference evidence="7" key="1">
    <citation type="submission" date="2015-12" db="EMBL/GenBank/DDBJ databases">
        <title>FDA dAtabase for Regulatory Grade micrObial Sequences (FDA-ARGOS): Supporting development and validation of Infectious Disease Dx tests.</title>
        <authorList>
            <person name="Case J."/>
            <person name="Tallon L."/>
            <person name="Sadzewicz L."/>
            <person name="Sengamalay N."/>
            <person name="Ott S."/>
            <person name="Godinez A."/>
            <person name="Nagaraj S."/>
            <person name="Nadendla S."/>
            <person name="Sichtig H."/>
        </authorList>
    </citation>
    <scope>NUCLEOTIDE SEQUENCE [LARGE SCALE GENOMIC DNA]</scope>
    <source>
        <strain evidence="7">FDAARGOS_147</strain>
    </source>
</reference>
<dbReference type="PROSITE" id="PS50931">
    <property type="entry name" value="HTH_LYSR"/>
    <property type="match status" value="1"/>
</dbReference>
<organism evidence="6 7">
    <name type="scientific">Alcaligenes xylosoxydans xylosoxydans</name>
    <name type="common">Achromobacter xylosoxidans</name>
    <dbReference type="NCBI Taxonomy" id="85698"/>
    <lineage>
        <taxon>Bacteria</taxon>
        <taxon>Pseudomonadati</taxon>
        <taxon>Pseudomonadota</taxon>
        <taxon>Betaproteobacteria</taxon>
        <taxon>Burkholderiales</taxon>
        <taxon>Alcaligenaceae</taxon>
        <taxon>Achromobacter</taxon>
    </lineage>
</organism>
<dbReference type="RefSeq" id="WP_081104951.1">
    <property type="nucleotide sequence ID" value="NZ_CP014060.2"/>
</dbReference>
<dbReference type="GO" id="GO:0003677">
    <property type="term" value="F:DNA binding"/>
    <property type="evidence" value="ECO:0007669"/>
    <property type="project" value="UniProtKB-KW"/>
</dbReference>
<dbReference type="FunFam" id="1.10.10.10:FF:000001">
    <property type="entry name" value="LysR family transcriptional regulator"/>
    <property type="match status" value="1"/>
</dbReference>
<keyword evidence="2" id="KW-0805">Transcription regulation</keyword>
<evidence type="ECO:0000256" key="1">
    <source>
        <dbReference type="ARBA" id="ARBA00009437"/>
    </source>
</evidence>
<evidence type="ECO:0000256" key="2">
    <source>
        <dbReference type="ARBA" id="ARBA00023015"/>
    </source>
</evidence>
<dbReference type="CDD" id="cd08422">
    <property type="entry name" value="PBP2_CrgA_like"/>
    <property type="match status" value="1"/>
</dbReference>
<evidence type="ECO:0000259" key="5">
    <source>
        <dbReference type="PROSITE" id="PS50931"/>
    </source>
</evidence>
<name>A0A0X8P5C3_ALCXX</name>
<keyword evidence="3" id="KW-0238">DNA-binding</keyword>
<comment type="similarity">
    <text evidence="1">Belongs to the LysR transcriptional regulatory family.</text>
</comment>